<dbReference type="EMBL" id="JBHRYN010000010">
    <property type="protein sequence ID" value="MFC3701600.1"/>
    <property type="molecule type" value="Genomic_DNA"/>
</dbReference>
<keyword evidence="1" id="KW-0808">Transferase</keyword>
<evidence type="ECO:0000313" key="1">
    <source>
        <dbReference type="EMBL" id="MFC3701600.1"/>
    </source>
</evidence>
<organism evidence="1 2">
    <name type="scientific">Reinekea marina</name>
    <dbReference type="NCBI Taxonomy" id="1310421"/>
    <lineage>
        <taxon>Bacteria</taxon>
        <taxon>Pseudomonadati</taxon>
        <taxon>Pseudomonadota</taxon>
        <taxon>Gammaproteobacteria</taxon>
        <taxon>Oceanospirillales</taxon>
        <taxon>Saccharospirillaceae</taxon>
        <taxon>Reinekea</taxon>
    </lineage>
</organism>
<sequence length="197" mass="21310">MTLVIHVLLKIFDTILSLILRLYKNVSIGSGFRAKGIPLLNAWDGGEIVIGNNVQLNSRNRGYHVSMYSPVKLFAESNNTLIRIGDRTRIHGSCIHAIKRIEIGKNCLIAANCQIMDSSGHELCLENPEDRINSKGKGKAIFIHDNVWLGTGCIIMPGVTIGAGTVVSANSVVIRDLPPGVVAAGNPARVIKEIVHV</sequence>
<dbReference type="Pfam" id="PF00132">
    <property type="entry name" value="Hexapep"/>
    <property type="match status" value="1"/>
</dbReference>
<reference evidence="2" key="1">
    <citation type="journal article" date="2019" name="Int. J. Syst. Evol. Microbiol.">
        <title>The Global Catalogue of Microorganisms (GCM) 10K type strain sequencing project: providing services to taxonomists for standard genome sequencing and annotation.</title>
        <authorList>
            <consortium name="The Broad Institute Genomics Platform"/>
            <consortium name="The Broad Institute Genome Sequencing Center for Infectious Disease"/>
            <person name="Wu L."/>
            <person name="Ma J."/>
        </authorList>
    </citation>
    <scope>NUCLEOTIDE SEQUENCE [LARGE SCALE GENOMIC DNA]</scope>
    <source>
        <strain evidence="2">CECT 8288</strain>
    </source>
</reference>
<dbReference type="Gene3D" id="2.160.10.10">
    <property type="entry name" value="Hexapeptide repeat proteins"/>
    <property type="match status" value="1"/>
</dbReference>
<dbReference type="Pfam" id="PF14602">
    <property type="entry name" value="Hexapep_2"/>
    <property type="match status" value="1"/>
</dbReference>
<dbReference type="GO" id="GO:0016746">
    <property type="term" value="F:acyltransferase activity"/>
    <property type="evidence" value="ECO:0007669"/>
    <property type="project" value="UniProtKB-KW"/>
</dbReference>
<dbReference type="SUPFAM" id="SSF51161">
    <property type="entry name" value="Trimeric LpxA-like enzymes"/>
    <property type="match status" value="2"/>
</dbReference>
<proteinExistence type="predicted"/>
<dbReference type="RefSeq" id="WP_377362715.1">
    <property type="nucleotide sequence ID" value="NZ_JBHRYN010000010.1"/>
</dbReference>
<dbReference type="Proteomes" id="UP001595710">
    <property type="component" value="Unassembled WGS sequence"/>
</dbReference>
<dbReference type="InterPro" id="IPR001451">
    <property type="entry name" value="Hexapep"/>
</dbReference>
<name>A0ABV7WT25_9GAMM</name>
<dbReference type="InterPro" id="IPR051159">
    <property type="entry name" value="Hexapeptide_acetyltransf"/>
</dbReference>
<keyword evidence="1" id="KW-0012">Acyltransferase</keyword>
<dbReference type="PANTHER" id="PTHR23416">
    <property type="entry name" value="SIALIC ACID SYNTHASE-RELATED"/>
    <property type="match status" value="1"/>
</dbReference>
<dbReference type="CDD" id="cd04647">
    <property type="entry name" value="LbH_MAT_like"/>
    <property type="match status" value="1"/>
</dbReference>
<evidence type="ECO:0000313" key="2">
    <source>
        <dbReference type="Proteomes" id="UP001595710"/>
    </source>
</evidence>
<dbReference type="InterPro" id="IPR011004">
    <property type="entry name" value="Trimer_LpxA-like_sf"/>
</dbReference>
<gene>
    <name evidence="1" type="ORF">ACFOND_08130</name>
</gene>
<keyword evidence="2" id="KW-1185">Reference proteome</keyword>
<dbReference type="PANTHER" id="PTHR23416:SF78">
    <property type="entry name" value="LIPOPOLYSACCHARIDE BIOSYNTHESIS O-ACETYL TRANSFERASE WBBJ-RELATED"/>
    <property type="match status" value="1"/>
</dbReference>
<dbReference type="EC" id="2.3.1.-" evidence="1"/>
<accession>A0ABV7WT25</accession>
<comment type="caution">
    <text evidence="1">The sequence shown here is derived from an EMBL/GenBank/DDBJ whole genome shotgun (WGS) entry which is preliminary data.</text>
</comment>
<protein>
    <submittedName>
        <fullName evidence="1">Acyltransferase</fullName>
        <ecNumber evidence="1">2.3.1.-</ecNumber>
    </submittedName>
</protein>